<sequence>MQPFEARLNSEFDALRRVSDLYPILEATPVDEDGKPYPKRITGYDLLPDFEHDVLTSVAICKLWKMTPDEAVCSLSASEFLRRAAIAKASEWSQPTKQTIARNKEERMMRRR</sequence>
<gene>
    <name evidence="1" type="ORF">UFOVP422_27</name>
</gene>
<reference evidence="1" key="1">
    <citation type="submission" date="2020-04" db="EMBL/GenBank/DDBJ databases">
        <authorList>
            <person name="Chiriac C."/>
            <person name="Salcher M."/>
            <person name="Ghai R."/>
            <person name="Kavagutti S V."/>
        </authorList>
    </citation>
    <scope>NUCLEOTIDE SEQUENCE</scope>
</reference>
<proteinExistence type="predicted"/>
<name>A0A6J5M930_9CAUD</name>
<dbReference type="EMBL" id="LR796398">
    <property type="protein sequence ID" value="CAB4141853.1"/>
    <property type="molecule type" value="Genomic_DNA"/>
</dbReference>
<organism evidence="1">
    <name type="scientific">uncultured Caudovirales phage</name>
    <dbReference type="NCBI Taxonomy" id="2100421"/>
    <lineage>
        <taxon>Viruses</taxon>
        <taxon>Duplodnaviria</taxon>
        <taxon>Heunggongvirae</taxon>
        <taxon>Uroviricota</taxon>
        <taxon>Caudoviricetes</taxon>
        <taxon>Peduoviridae</taxon>
        <taxon>Maltschvirus</taxon>
        <taxon>Maltschvirus maltsch</taxon>
    </lineage>
</organism>
<evidence type="ECO:0000313" key="1">
    <source>
        <dbReference type="EMBL" id="CAB4141853.1"/>
    </source>
</evidence>
<protein>
    <submittedName>
        <fullName evidence="1">Uncharacterized protein</fullName>
    </submittedName>
</protein>
<accession>A0A6J5M930</accession>